<feature type="domain" description="Helicase C-terminal" evidence="7">
    <location>
        <begin position="226"/>
        <end position="402"/>
    </location>
</feature>
<dbReference type="GO" id="GO:0003724">
    <property type="term" value="F:RNA helicase activity"/>
    <property type="evidence" value="ECO:0007669"/>
    <property type="project" value="InterPro"/>
</dbReference>
<gene>
    <name evidence="8" type="ORF">AVDCRST_MAG48-3086</name>
</gene>
<proteinExistence type="predicted"/>
<dbReference type="SMART" id="SM00487">
    <property type="entry name" value="DEXDc"/>
    <property type="match status" value="1"/>
</dbReference>
<dbReference type="PROSITE" id="PS51194">
    <property type="entry name" value="HELICASE_CTER"/>
    <property type="match status" value="1"/>
</dbReference>
<dbReference type="InterPro" id="IPR010222">
    <property type="entry name" value="RNA_helicase_HrpA"/>
</dbReference>
<dbReference type="Gene3D" id="3.40.50.300">
    <property type="entry name" value="P-loop containing nucleotide triphosphate hydrolases"/>
    <property type="match status" value="2"/>
</dbReference>
<dbReference type="Gene3D" id="1.20.120.1080">
    <property type="match status" value="1"/>
</dbReference>
<dbReference type="Pfam" id="PF21010">
    <property type="entry name" value="HA2_C"/>
    <property type="match status" value="1"/>
</dbReference>
<dbReference type="InterPro" id="IPR007502">
    <property type="entry name" value="Helicase-assoc_dom"/>
</dbReference>
<evidence type="ECO:0000313" key="8">
    <source>
        <dbReference type="EMBL" id="CAA9329878.1"/>
    </source>
</evidence>
<organism evidence="8">
    <name type="scientific">uncultured Friedmanniella sp</name>
    <dbReference type="NCBI Taxonomy" id="335381"/>
    <lineage>
        <taxon>Bacteria</taxon>
        <taxon>Bacillati</taxon>
        <taxon>Actinomycetota</taxon>
        <taxon>Actinomycetes</taxon>
        <taxon>Propionibacteriales</taxon>
        <taxon>Nocardioidaceae</taxon>
        <taxon>Friedmanniella</taxon>
        <taxon>environmental samples</taxon>
    </lineage>
</organism>
<dbReference type="GO" id="GO:0003723">
    <property type="term" value="F:RNA binding"/>
    <property type="evidence" value="ECO:0007669"/>
    <property type="project" value="TreeGrafter"/>
</dbReference>
<dbReference type="PANTHER" id="PTHR18934:SF99">
    <property type="entry name" value="ATP-DEPENDENT RNA HELICASE DHX37-RELATED"/>
    <property type="match status" value="1"/>
</dbReference>
<dbReference type="InterPro" id="IPR001650">
    <property type="entry name" value="Helicase_C-like"/>
</dbReference>
<dbReference type="SMART" id="SM00847">
    <property type="entry name" value="HA2"/>
    <property type="match status" value="1"/>
</dbReference>
<feature type="region of interest" description="Disordered" evidence="5">
    <location>
        <begin position="513"/>
        <end position="535"/>
    </location>
</feature>
<dbReference type="EMBL" id="CADCTS010000438">
    <property type="protein sequence ID" value="CAA9329878.1"/>
    <property type="molecule type" value="Genomic_DNA"/>
</dbReference>
<name>A0A6J4LEC8_9ACTN</name>
<dbReference type="PANTHER" id="PTHR18934">
    <property type="entry name" value="ATP-DEPENDENT RNA HELICASE"/>
    <property type="match status" value="1"/>
</dbReference>
<dbReference type="GO" id="GO:0016787">
    <property type="term" value="F:hydrolase activity"/>
    <property type="evidence" value="ECO:0007669"/>
    <property type="project" value="UniProtKB-KW"/>
</dbReference>
<accession>A0A6J4LEC8</accession>
<dbReference type="PROSITE" id="PS51192">
    <property type="entry name" value="HELICASE_ATP_BIND_1"/>
    <property type="match status" value="1"/>
</dbReference>
<dbReference type="NCBIfam" id="TIGR01967">
    <property type="entry name" value="DEAH_box_HrpA"/>
    <property type="match status" value="1"/>
</dbReference>
<dbReference type="Pfam" id="PF07717">
    <property type="entry name" value="OB_NTP_bind"/>
    <property type="match status" value="1"/>
</dbReference>
<evidence type="ECO:0000256" key="5">
    <source>
        <dbReference type="SAM" id="MobiDB-lite"/>
    </source>
</evidence>
<reference evidence="8" key="1">
    <citation type="submission" date="2020-02" db="EMBL/GenBank/DDBJ databases">
        <authorList>
            <person name="Meier V. D."/>
        </authorList>
    </citation>
    <scope>NUCLEOTIDE SEQUENCE</scope>
    <source>
        <strain evidence="8">AVDCRST_MAG48</strain>
    </source>
</reference>
<dbReference type="Pfam" id="PF11898">
    <property type="entry name" value="DUF3418"/>
    <property type="match status" value="1"/>
</dbReference>
<keyword evidence="4" id="KW-0067">ATP-binding</keyword>
<dbReference type="GO" id="GO:0005524">
    <property type="term" value="F:ATP binding"/>
    <property type="evidence" value="ECO:0007669"/>
    <property type="project" value="UniProtKB-KW"/>
</dbReference>
<dbReference type="Pfam" id="PF00270">
    <property type="entry name" value="DEAD"/>
    <property type="match status" value="1"/>
</dbReference>
<evidence type="ECO:0000256" key="4">
    <source>
        <dbReference type="ARBA" id="ARBA00022840"/>
    </source>
</evidence>
<dbReference type="InterPro" id="IPR014001">
    <property type="entry name" value="Helicase_ATP-bd"/>
</dbReference>
<dbReference type="InterPro" id="IPR011545">
    <property type="entry name" value="DEAD/DEAH_box_helicase_dom"/>
</dbReference>
<keyword evidence="3 8" id="KW-0347">Helicase</keyword>
<evidence type="ECO:0000256" key="3">
    <source>
        <dbReference type="ARBA" id="ARBA00022806"/>
    </source>
</evidence>
<dbReference type="CDD" id="cd18791">
    <property type="entry name" value="SF2_C_RHA"/>
    <property type="match status" value="1"/>
</dbReference>
<evidence type="ECO:0000256" key="1">
    <source>
        <dbReference type="ARBA" id="ARBA00022741"/>
    </source>
</evidence>
<keyword evidence="1" id="KW-0547">Nucleotide-binding</keyword>
<feature type="domain" description="Helicase ATP-binding" evidence="6">
    <location>
        <begin position="34"/>
        <end position="194"/>
    </location>
</feature>
<protein>
    <submittedName>
        <fullName evidence="8">ATP-dependent helicase HrpA</fullName>
    </submittedName>
</protein>
<evidence type="ECO:0000259" key="7">
    <source>
        <dbReference type="PROSITE" id="PS51194"/>
    </source>
</evidence>
<evidence type="ECO:0000259" key="6">
    <source>
        <dbReference type="PROSITE" id="PS51192"/>
    </source>
</evidence>
<dbReference type="SMART" id="SM00490">
    <property type="entry name" value="HELICc"/>
    <property type="match status" value="1"/>
</dbReference>
<dbReference type="SUPFAM" id="SSF52540">
    <property type="entry name" value="P-loop containing nucleoside triphosphate hydrolases"/>
    <property type="match status" value="1"/>
</dbReference>
<dbReference type="InterPro" id="IPR003593">
    <property type="entry name" value="AAA+_ATPase"/>
</dbReference>
<sequence>MDPVSSTVLPEVSSVASISFDEALPITAWHDEIAATIAGHQVVVVAGETGSGKTTQLPKICLELGRSSIGHTQPRRIAARTVAERIAEELQVGIGDLVGYQVRFTRMASRQTRLKVMTDGVLLAEIAHDRDLRRYDTIIIDEAHERSLNIDFLLGYLKQLLARRPDLKLLVTSATIDTARFAEHFAGPDGTPAPVIEVSGRTFPVEVRYRPLLDPEAGGETDQIAGITEAVKELSTVGDGDILVFLSGEREIRDTAEAINGMGLRSTEVLPLYARLSAAEQHKVFTRPGSATKGTAGSTRRIVLATNVAETSLTVPGIRYVVDTGTARISRYSARTKVQRLPIEPISQASANQRAGRCGRVAPGVAIRLYDEEDFEARPEFTEPEILRTNLASVILQMTAAGLGDIAAFPFVEAPDGTQIADGLRLLEELGALAEGGSRTRARLTETGRRLAVLPVDPRMGRMLLAADQQGCLREMLVIVSGLSIQDPRERPAEHREAADALHRRFWAPAPSPVPELVEGRPSTGSGTGSAVESDPDGSDFVALLRLWDHVKQAQHDLSGNAFRRLCRDEFLHFLRIREWQDLHSQLKQISRDLGLHRNENPAAPSAVHTAALSGLLSHVGLADVREETPGKPGQRRKGRAPAREYLGARGTKFAINPGSSVARSAPPLVMAAEIVETTRLWARTVAGITAEQVEAVGQHLLKRSYSEPHWSARAGSVQAYETVSLYGVPVIARRPVSYGKVNPAEAREIFLRSALVEGQWRTRHHFYRDNQALRAEAEALEERARRRDLVVDDDTIFAFYDARVPAGTTSVAHFDSWWKKARHETPDLLTMTLEDLTTGALDQLDAEAFPDTWTVPGSEGAEHALAVEYVFEPGTARDGVTVQIPVTVLNQLDPAPFSWQVPGLRAELATELVRSLPKATRRSFVPAPEFAGRALGWLAQHPGGPGETLPLALGRALRALTGEVVPPAEWNPAAVPAHLRVRFTVLGDRAGGSGPAVLGAGEDLEELRQTLARQVRQTLSSAAAEHTRTGRTTWDFGSLPEQVQLSRGGHAVVGYPALVDEGATVGVAVLDTPERQATSQGAGLRRLVLLGTPDPTKWVVAHLGNAEKLALGQSPYPSVPDLLADARLASVGSLVAAAGRPPVRDAAAFRVLCDTVRADNADRMREVVRLAATTLTGWRGVLADLPRVEVVSPAAATDLREQLANLVFAGFLAATGYPHLVDLPRYLQAARARVDTLLSAPARDRAPLETITRCEDGYAELCGAVPPGPLPADVEEVGWLLEELRVGLFAQPLRTKVPVSEKRLMSAVRAARARL</sequence>
<dbReference type="FunFam" id="1.20.120.1080:FF:000005">
    <property type="entry name" value="ATP-dependent helicase HrpA"/>
    <property type="match status" value="1"/>
</dbReference>
<dbReference type="InterPro" id="IPR024590">
    <property type="entry name" value="HrpA_C"/>
</dbReference>
<dbReference type="Pfam" id="PF00271">
    <property type="entry name" value="Helicase_C"/>
    <property type="match status" value="1"/>
</dbReference>
<dbReference type="InterPro" id="IPR011709">
    <property type="entry name" value="DEAD-box_helicase_OB_fold"/>
</dbReference>
<dbReference type="SMART" id="SM00382">
    <property type="entry name" value="AAA"/>
    <property type="match status" value="1"/>
</dbReference>
<keyword evidence="2" id="KW-0378">Hydrolase</keyword>
<dbReference type="InterPro" id="IPR027417">
    <property type="entry name" value="P-loop_NTPase"/>
</dbReference>
<evidence type="ECO:0000256" key="2">
    <source>
        <dbReference type="ARBA" id="ARBA00022801"/>
    </source>
</evidence>